<name>S9WA23_9TRYP</name>
<evidence type="ECO:0000313" key="3">
    <source>
        <dbReference type="Proteomes" id="UP000015354"/>
    </source>
</evidence>
<keyword evidence="3" id="KW-1185">Reference proteome</keyword>
<organism evidence="2 3">
    <name type="scientific">Strigomonas culicis</name>
    <dbReference type="NCBI Taxonomy" id="28005"/>
    <lineage>
        <taxon>Eukaryota</taxon>
        <taxon>Discoba</taxon>
        <taxon>Euglenozoa</taxon>
        <taxon>Kinetoplastea</taxon>
        <taxon>Metakinetoplastina</taxon>
        <taxon>Trypanosomatida</taxon>
        <taxon>Trypanosomatidae</taxon>
        <taxon>Strigomonadinae</taxon>
        <taxon>Strigomonas</taxon>
    </lineage>
</organism>
<dbReference type="OrthoDB" id="272133at2759"/>
<accession>S9WA23</accession>
<dbReference type="AlphaFoldDB" id="S9WA23"/>
<dbReference type="Proteomes" id="UP000015354">
    <property type="component" value="Unassembled WGS sequence"/>
</dbReference>
<gene>
    <name evidence="2" type="ORF">STCU_02677</name>
</gene>
<reference evidence="2 3" key="1">
    <citation type="journal article" date="2013" name="PLoS ONE">
        <title>Predicting the Proteins of Angomonas deanei, Strigomonas culicis and Their Respective Endosymbionts Reveals New Aspects of the Trypanosomatidae Family.</title>
        <authorList>
            <person name="Motta M.C."/>
            <person name="Martins A.C."/>
            <person name="de Souza S.S."/>
            <person name="Catta-Preta C.M."/>
            <person name="Silva R."/>
            <person name="Klein C.C."/>
            <person name="de Almeida L.G."/>
            <person name="de Lima Cunha O."/>
            <person name="Ciapina L.P."/>
            <person name="Brocchi M."/>
            <person name="Colabardini A.C."/>
            <person name="de Araujo Lima B."/>
            <person name="Machado C.R."/>
            <person name="de Almeida Soares C.M."/>
            <person name="Probst C.M."/>
            <person name="de Menezes C.B."/>
            <person name="Thompson C.E."/>
            <person name="Bartholomeu D.C."/>
            <person name="Gradia D.F."/>
            <person name="Pavoni D.P."/>
            <person name="Grisard E.C."/>
            <person name="Fantinatti-Garboggini F."/>
            <person name="Marchini F.K."/>
            <person name="Rodrigues-Luiz G.F."/>
            <person name="Wagner G."/>
            <person name="Goldman G.H."/>
            <person name="Fietto J.L."/>
            <person name="Elias M.C."/>
            <person name="Goldman M.H."/>
            <person name="Sagot M.F."/>
            <person name="Pereira M."/>
            <person name="Stoco P.H."/>
            <person name="de Mendonca-Neto R.P."/>
            <person name="Teixeira S.M."/>
            <person name="Maciel T.E."/>
            <person name="de Oliveira Mendes T.A."/>
            <person name="Urmenyi T.P."/>
            <person name="de Souza W."/>
            <person name="Schenkman S."/>
            <person name="de Vasconcelos A.T."/>
        </authorList>
    </citation>
    <scope>NUCLEOTIDE SEQUENCE [LARGE SCALE GENOMIC DNA]</scope>
</reference>
<dbReference type="PANTHER" id="PTHR38828:SF4">
    <property type="match status" value="1"/>
</dbReference>
<evidence type="ECO:0000256" key="1">
    <source>
        <dbReference type="SAM" id="MobiDB-lite"/>
    </source>
</evidence>
<evidence type="ECO:0000313" key="2">
    <source>
        <dbReference type="EMBL" id="EPY32760.1"/>
    </source>
</evidence>
<dbReference type="InterPro" id="IPR039963">
    <property type="entry name" value="Unchar_22kDa"/>
</dbReference>
<comment type="caution">
    <text evidence="2">The sequence shown here is derived from an EMBL/GenBank/DDBJ whole genome shotgun (WGS) entry which is preliminary data.</text>
</comment>
<proteinExistence type="predicted"/>
<dbReference type="EMBL" id="ATMH01002677">
    <property type="protein sequence ID" value="EPY32760.1"/>
    <property type="molecule type" value="Genomic_DNA"/>
</dbReference>
<feature type="compositionally biased region" description="Basic and acidic residues" evidence="1">
    <location>
        <begin position="67"/>
        <end position="83"/>
    </location>
</feature>
<protein>
    <submittedName>
        <fullName evidence="2">Uncharacterized protein</fullName>
    </submittedName>
</protein>
<feature type="region of interest" description="Disordered" evidence="1">
    <location>
        <begin position="66"/>
        <end position="89"/>
    </location>
</feature>
<sequence>MSTLDHEPYQVQRISKEELEKQILRLTRRPEPAAAPPANPQCATRTMTKDELEKMKERLYTQSMQLKEQKRKQMEEEQTREQLKATATVSSDELKGIVGRVYTEALARKAANLEEGKKQYLFHPPESKKIPLKAFVHHMYDEGIEKGKEREKKLYDKYLAPTEIHTGTISPIQAAESAARLSTKK</sequence>
<dbReference type="PANTHER" id="PTHR38828">
    <property type="match status" value="1"/>
</dbReference>